<organism evidence="1 2">
    <name type="scientific">Pyropia yezoensis</name>
    <name type="common">Susabi-nori</name>
    <name type="synonym">Porphyra yezoensis</name>
    <dbReference type="NCBI Taxonomy" id="2788"/>
    <lineage>
        <taxon>Eukaryota</taxon>
        <taxon>Rhodophyta</taxon>
        <taxon>Bangiophyceae</taxon>
        <taxon>Bangiales</taxon>
        <taxon>Bangiaceae</taxon>
        <taxon>Pyropia</taxon>
    </lineage>
</organism>
<evidence type="ECO:0000313" key="1">
    <source>
        <dbReference type="EMBL" id="KAK1864857.1"/>
    </source>
</evidence>
<evidence type="ECO:0000313" key="2">
    <source>
        <dbReference type="Proteomes" id="UP000798662"/>
    </source>
</evidence>
<dbReference type="EMBL" id="CM020619">
    <property type="protein sequence ID" value="KAK1864857.1"/>
    <property type="molecule type" value="Genomic_DNA"/>
</dbReference>
<keyword evidence="2" id="KW-1185">Reference proteome</keyword>
<gene>
    <name evidence="1" type="ORF">I4F81_007394</name>
</gene>
<comment type="caution">
    <text evidence="1">The sequence shown here is derived from an EMBL/GenBank/DDBJ whole genome shotgun (WGS) entry which is preliminary data.</text>
</comment>
<sequence>MAFRVTLMTAVATAVALLSVATSAPVAAATAVVGCATPADIGSFIGWCACSTVVTPRQVLSPLDDDNCDVMDVPTPTYYCDKAGRGNCDLQCAAAILECTGALEGGRCPSDACRPRATNAYLQPGLTYDKAGLSAV</sequence>
<proteinExistence type="predicted"/>
<protein>
    <submittedName>
        <fullName evidence="1">Uncharacterized protein</fullName>
    </submittedName>
</protein>
<reference evidence="1" key="1">
    <citation type="submission" date="2019-11" db="EMBL/GenBank/DDBJ databases">
        <title>Nori genome reveals adaptations in red seaweeds to the harsh intertidal environment.</title>
        <authorList>
            <person name="Wang D."/>
            <person name="Mao Y."/>
        </authorList>
    </citation>
    <scope>NUCLEOTIDE SEQUENCE</scope>
    <source>
        <tissue evidence="1">Gametophyte</tissue>
    </source>
</reference>
<name>A0ACC3C3W9_PYRYE</name>
<dbReference type="Proteomes" id="UP000798662">
    <property type="component" value="Chromosome 2"/>
</dbReference>
<accession>A0ACC3C3W9</accession>